<feature type="domain" description="Novel STAND NTPase 1" evidence="2">
    <location>
        <begin position="88"/>
        <end position="290"/>
    </location>
</feature>
<gene>
    <name evidence="3" type="ORF">ACFQV2_20850</name>
</gene>
<feature type="region of interest" description="Disordered" evidence="1">
    <location>
        <begin position="1"/>
        <end position="23"/>
    </location>
</feature>
<evidence type="ECO:0000256" key="1">
    <source>
        <dbReference type="SAM" id="MobiDB-lite"/>
    </source>
</evidence>
<reference evidence="4" key="1">
    <citation type="journal article" date="2019" name="Int. J. Syst. Evol. Microbiol.">
        <title>The Global Catalogue of Microorganisms (GCM) 10K type strain sequencing project: providing services to taxonomists for standard genome sequencing and annotation.</title>
        <authorList>
            <consortium name="The Broad Institute Genomics Platform"/>
            <consortium name="The Broad Institute Genome Sequencing Center for Infectious Disease"/>
            <person name="Wu L."/>
            <person name="Ma J."/>
        </authorList>
    </citation>
    <scope>NUCLEOTIDE SEQUENCE [LARGE SCALE GENOMIC DNA]</scope>
    <source>
        <strain evidence="4">JCM 17695</strain>
    </source>
</reference>
<accession>A0ABW2TSW0</accession>
<organism evidence="3 4">
    <name type="scientific">Actinokineospora soli</name>
    <dbReference type="NCBI Taxonomy" id="1048753"/>
    <lineage>
        <taxon>Bacteria</taxon>
        <taxon>Bacillati</taxon>
        <taxon>Actinomycetota</taxon>
        <taxon>Actinomycetes</taxon>
        <taxon>Pseudonocardiales</taxon>
        <taxon>Pseudonocardiaceae</taxon>
        <taxon>Actinokineospora</taxon>
    </lineage>
</organism>
<sequence>MARTGSGPVGRRRGRLGPPGDRTRAVVPRKRIVPVLVGDVRRVPGPLPPSIAGLASRQFREVRETTAFDDIARLVVDVVRELPDPELPYRGLRAFQEVDEPYFFGREDAVDRLTALVAREPVVLVVGPSGCGKSSLLRAGLVPRLRRAGTPAAVLTPSAGSGAEDLLAAVRRAGGVVCVDQFEELAARAPAVAAEFLDLVVRSGSRVVVTARSADLDHLVSPGTVEAVQRGTLLLPRMGEAQLAAAITGPVRGGPGFEPGLVDRIVRDARDAAGQLPLLEFALTELWRRCSPTGRRTPPTPRWAA</sequence>
<dbReference type="InterPro" id="IPR027417">
    <property type="entry name" value="P-loop_NTPase"/>
</dbReference>
<dbReference type="EMBL" id="JBHTEY010000004">
    <property type="protein sequence ID" value="MFC7615588.1"/>
    <property type="molecule type" value="Genomic_DNA"/>
</dbReference>
<protein>
    <recommendedName>
        <fullName evidence="2">Novel STAND NTPase 1 domain-containing protein</fullName>
    </recommendedName>
</protein>
<dbReference type="Gene3D" id="3.40.50.300">
    <property type="entry name" value="P-loop containing nucleotide triphosphate hydrolases"/>
    <property type="match status" value="1"/>
</dbReference>
<proteinExistence type="predicted"/>
<evidence type="ECO:0000313" key="4">
    <source>
        <dbReference type="Proteomes" id="UP001596512"/>
    </source>
</evidence>
<evidence type="ECO:0000259" key="2">
    <source>
        <dbReference type="Pfam" id="PF20703"/>
    </source>
</evidence>
<dbReference type="SUPFAM" id="SSF52540">
    <property type="entry name" value="P-loop containing nucleoside triphosphate hydrolases"/>
    <property type="match status" value="1"/>
</dbReference>
<keyword evidence="4" id="KW-1185">Reference proteome</keyword>
<name>A0ABW2TSW0_9PSEU</name>
<evidence type="ECO:0000313" key="3">
    <source>
        <dbReference type="EMBL" id="MFC7615588.1"/>
    </source>
</evidence>
<comment type="caution">
    <text evidence="3">The sequence shown here is derived from an EMBL/GenBank/DDBJ whole genome shotgun (WGS) entry which is preliminary data.</text>
</comment>
<dbReference type="Pfam" id="PF20703">
    <property type="entry name" value="nSTAND1"/>
    <property type="match status" value="1"/>
</dbReference>
<dbReference type="InterPro" id="IPR049052">
    <property type="entry name" value="nSTAND1"/>
</dbReference>
<dbReference type="Proteomes" id="UP001596512">
    <property type="component" value="Unassembled WGS sequence"/>
</dbReference>